<accession>A0A7V2ATE9</accession>
<feature type="non-terminal residue" evidence="2">
    <location>
        <position position="436"/>
    </location>
</feature>
<organism evidence="2">
    <name type="scientific">Eiseniibacteriota bacterium</name>
    <dbReference type="NCBI Taxonomy" id="2212470"/>
    <lineage>
        <taxon>Bacteria</taxon>
        <taxon>Candidatus Eiseniibacteriota</taxon>
    </lineage>
</organism>
<protein>
    <recommendedName>
        <fullName evidence="3">Bulb-type lectin domain-containing protein</fullName>
    </recommendedName>
</protein>
<sequence length="436" mass="46506">MRMIYKAVAILCLALSPGLPSAGRAQWIKDGVPIATAANMQNVTGIISDGSGGAYIVWRDYRNTGNADVYMQRIDSYGFPLWADGGIAVAEGPSQQGDPVICMNDGGNIVVAYRDNVNGNDDIFAQCVDPDGNLLWAAGGMPVCLHSSYQGIPSIVASTSGSTIIGWLDSRNGDQDVFAQRINSSGARQWTSDGATICDATNLQDGLQMVADGSSGAIFVWEDLRDGVNLLLYAQKITWTAGLAWTANGVRLSSANCWQYVTQIMADGSGGAIVTWYDDRYGVDTDIFIQHILTGGNVSWTSAGKYVCLENGDQYFPALTTDGAGGAIITWQDQRIPTYYHVYAQRVNASGDAQWGIGGYPVSDDTGGQRTPHIVSDGVGGAIISWIDQRQGSEYDIHAQRIDGSGSKQWIDEGRRVCGAIRSQTTPLIAADGAQG</sequence>
<feature type="chain" id="PRO_5031396146" description="Bulb-type lectin domain-containing protein" evidence="1">
    <location>
        <begin position="23"/>
        <end position="436"/>
    </location>
</feature>
<gene>
    <name evidence="2" type="ORF">ENO08_00525</name>
</gene>
<evidence type="ECO:0000256" key="1">
    <source>
        <dbReference type="SAM" id="SignalP"/>
    </source>
</evidence>
<dbReference type="Proteomes" id="UP000886069">
    <property type="component" value="Unassembled WGS sequence"/>
</dbReference>
<dbReference type="EMBL" id="DSEC01000042">
    <property type="protein sequence ID" value="HER42928.1"/>
    <property type="molecule type" value="Genomic_DNA"/>
</dbReference>
<keyword evidence="1" id="KW-0732">Signal</keyword>
<evidence type="ECO:0008006" key="3">
    <source>
        <dbReference type="Google" id="ProtNLM"/>
    </source>
</evidence>
<comment type="caution">
    <text evidence="2">The sequence shown here is derived from an EMBL/GenBank/DDBJ whole genome shotgun (WGS) entry which is preliminary data.</text>
</comment>
<dbReference type="AlphaFoldDB" id="A0A7V2ATE9"/>
<proteinExistence type="predicted"/>
<evidence type="ECO:0000313" key="2">
    <source>
        <dbReference type="EMBL" id="HER42928.1"/>
    </source>
</evidence>
<reference evidence="2" key="1">
    <citation type="journal article" date="2020" name="mSystems">
        <title>Genome- and Community-Level Interaction Insights into Carbon Utilization and Element Cycling Functions of Hydrothermarchaeota in Hydrothermal Sediment.</title>
        <authorList>
            <person name="Zhou Z."/>
            <person name="Liu Y."/>
            <person name="Xu W."/>
            <person name="Pan J."/>
            <person name="Luo Z.H."/>
            <person name="Li M."/>
        </authorList>
    </citation>
    <scope>NUCLEOTIDE SEQUENCE [LARGE SCALE GENOMIC DNA]</scope>
    <source>
        <strain evidence="2">SpSt-1233</strain>
    </source>
</reference>
<feature type="signal peptide" evidence="1">
    <location>
        <begin position="1"/>
        <end position="22"/>
    </location>
</feature>
<name>A0A7V2ATE9_UNCEI</name>